<sequence>MIDTNDIAGILFDKDGTLLDFDASWAPVNRTVALLAADGDAGLADRLLQACGMDPETGHLVPDSLLAAGNTREIAEGLAAAGSPFSAEALVPQIDALFAGAAEQSVPVAELAPLFAKLHGRGLKLGIASSDNEKSIRVTIDRFGIGPYVDFVAGYDSGHGTKPQPGMVLGFCAATGLAPSQVAVVGDNNHDLHMGRNAGAGLKVAVLTGTGSRQSLQEACDVLLNDITELEAVLG</sequence>
<dbReference type="GO" id="GO:0006281">
    <property type="term" value="P:DNA repair"/>
    <property type="evidence" value="ECO:0007669"/>
    <property type="project" value="TreeGrafter"/>
</dbReference>
<dbReference type="EMBL" id="JAAKZH010000002">
    <property type="protein sequence ID" value="NGO63679.1"/>
    <property type="molecule type" value="Genomic_DNA"/>
</dbReference>
<dbReference type="SFLD" id="SFLDG01129">
    <property type="entry name" value="C1.5:_HAD__Beta-PGM__Phosphata"/>
    <property type="match status" value="1"/>
</dbReference>
<gene>
    <name evidence="1" type="ORF">G6N76_08320</name>
</gene>
<dbReference type="RefSeq" id="WP_163903734.1">
    <property type="nucleotide sequence ID" value="NZ_CP048427.1"/>
</dbReference>
<dbReference type="GO" id="GO:0008967">
    <property type="term" value="F:phosphoglycolate phosphatase activity"/>
    <property type="evidence" value="ECO:0007669"/>
    <property type="project" value="TreeGrafter"/>
</dbReference>
<evidence type="ECO:0000313" key="1">
    <source>
        <dbReference type="EMBL" id="NGO63679.1"/>
    </source>
</evidence>
<dbReference type="PANTHER" id="PTHR43434">
    <property type="entry name" value="PHOSPHOGLYCOLATE PHOSPHATASE"/>
    <property type="match status" value="1"/>
</dbReference>
<protein>
    <submittedName>
        <fullName evidence="1">HAD family hydrolase</fullName>
    </submittedName>
</protein>
<keyword evidence="2" id="KW-1185">Reference proteome</keyword>
<keyword evidence="1" id="KW-0378">Hydrolase</keyword>
<dbReference type="InterPro" id="IPR023198">
    <property type="entry name" value="PGP-like_dom2"/>
</dbReference>
<dbReference type="SUPFAM" id="SSF56784">
    <property type="entry name" value="HAD-like"/>
    <property type="match status" value="1"/>
</dbReference>
<dbReference type="Gene3D" id="1.10.150.240">
    <property type="entry name" value="Putative phosphatase, domain 2"/>
    <property type="match status" value="1"/>
</dbReference>
<evidence type="ECO:0000313" key="2">
    <source>
        <dbReference type="Proteomes" id="UP000477849"/>
    </source>
</evidence>
<dbReference type="Proteomes" id="UP000477849">
    <property type="component" value="Unassembled WGS sequence"/>
</dbReference>
<comment type="caution">
    <text evidence="1">The sequence shown here is derived from an EMBL/GenBank/DDBJ whole genome shotgun (WGS) entry which is preliminary data.</text>
</comment>
<accession>A0A6M1RX59</accession>
<dbReference type="NCBIfam" id="TIGR01549">
    <property type="entry name" value="HAD-SF-IA-v1"/>
    <property type="match status" value="1"/>
</dbReference>
<dbReference type="Gene3D" id="3.40.50.1000">
    <property type="entry name" value="HAD superfamily/HAD-like"/>
    <property type="match status" value="1"/>
</dbReference>
<dbReference type="AlphaFoldDB" id="A0A6M1RX59"/>
<proteinExistence type="predicted"/>
<dbReference type="InterPro" id="IPR023214">
    <property type="entry name" value="HAD_sf"/>
</dbReference>
<dbReference type="InterPro" id="IPR006439">
    <property type="entry name" value="HAD-SF_hydro_IA"/>
</dbReference>
<dbReference type="InterPro" id="IPR050155">
    <property type="entry name" value="HAD-like_hydrolase_sf"/>
</dbReference>
<dbReference type="PANTHER" id="PTHR43434:SF22">
    <property type="entry name" value="PHOSPHOGLYCOLATE PHOSPHATASE"/>
    <property type="match status" value="1"/>
</dbReference>
<reference evidence="1 2" key="1">
    <citation type="submission" date="2020-02" db="EMBL/GenBank/DDBJ databases">
        <title>Genome sequence of the type strain CCBAU10050 of Rhizobium daejeonense.</title>
        <authorList>
            <person name="Gao J."/>
            <person name="Sun J."/>
        </authorList>
    </citation>
    <scope>NUCLEOTIDE SEQUENCE [LARGE SCALE GENOMIC DNA]</scope>
    <source>
        <strain evidence="1 2">CCBAU10050</strain>
    </source>
</reference>
<dbReference type="SFLD" id="SFLDS00003">
    <property type="entry name" value="Haloacid_Dehalogenase"/>
    <property type="match status" value="1"/>
</dbReference>
<organism evidence="1 2">
    <name type="scientific">Rhizobium daejeonense</name>
    <dbReference type="NCBI Taxonomy" id="240521"/>
    <lineage>
        <taxon>Bacteria</taxon>
        <taxon>Pseudomonadati</taxon>
        <taxon>Pseudomonadota</taxon>
        <taxon>Alphaproteobacteria</taxon>
        <taxon>Hyphomicrobiales</taxon>
        <taxon>Rhizobiaceae</taxon>
        <taxon>Rhizobium/Agrobacterium group</taxon>
        <taxon>Rhizobium</taxon>
    </lineage>
</organism>
<dbReference type="Pfam" id="PF00702">
    <property type="entry name" value="Hydrolase"/>
    <property type="match status" value="1"/>
</dbReference>
<dbReference type="InterPro" id="IPR036412">
    <property type="entry name" value="HAD-like_sf"/>
</dbReference>
<name>A0A6M1RX59_9HYPH</name>